<accession>A0A2S7XNU6</accession>
<evidence type="ECO:0000313" key="2">
    <source>
        <dbReference type="Proteomes" id="UP000239936"/>
    </source>
</evidence>
<organism evidence="1 2">
    <name type="scientific">Chromatium okenii</name>
    <dbReference type="NCBI Taxonomy" id="61644"/>
    <lineage>
        <taxon>Bacteria</taxon>
        <taxon>Pseudomonadati</taxon>
        <taxon>Pseudomonadota</taxon>
        <taxon>Gammaproteobacteria</taxon>
        <taxon>Chromatiales</taxon>
        <taxon>Chromatiaceae</taxon>
        <taxon>Chromatium</taxon>
    </lineage>
</organism>
<evidence type="ECO:0000313" key="1">
    <source>
        <dbReference type="EMBL" id="PQJ95417.1"/>
    </source>
</evidence>
<dbReference type="Proteomes" id="UP000239936">
    <property type="component" value="Unassembled WGS sequence"/>
</dbReference>
<dbReference type="EMBL" id="PPGH01000037">
    <property type="protein sequence ID" value="PQJ95417.1"/>
    <property type="molecule type" value="Genomic_DNA"/>
</dbReference>
<protein>
    <submittedName>
        <fullName evidence="1">Uncharacterized protein</fullName>
    </submittedName>
</protein>
<dbReference type="RefSeq" id="WP_146108838.1">
    <property type="nucleotide sequence ID" value="NZ_PPGH01000037.1"/>
</dbReference>
<comment type="caution">
    <text evidence="1">The sequence shown here is derived from an EMBL/GenBank/DDBJ whole genome shotgun (WGS) entry which is preliminary data.</text>
</comment>
<sequence>MPEREKRTIRSVAPNWAQSGCDCWRRKKISRWWQQNRHRHAASAHAGRSTNHAMAAAQYRALSRWGDAGALYFPVKGGTVEEFAHS</sequence>
<keyword evidence="2" id="KW-1185">Reference proteome</keyword>
<reference evidence="1 2" key="1">
    <citation type="submission" date="2018-01" db="EMBL/GenBank/DDBJ databases">
        <title>The complete genome sequence of Chromatium okenii LaCa, a purple sulfur bacterium with a turbulent life.</title>
        <authorList>
            <person name="Luedin S.M."/>
            <person name="Liechti N."/>
            <person name="Storelli N."/>
            <person name="Danza F."/>
            <person name="Wittwer M."/>
            <person name="Pothier J.F."/>
            <person name="Tonolla M.A."/>
        </authorList>
    </citation>
    <scope>NUCLEOTIDE SEQUENCE [LARGE SCALE GENOMIC DNA]</scope>
    <source>
        <strain evidence="1 2">LaCa</strain>
    </source>
</reference>
<dbReference type="AlphaFoldDB" id="A0A2S7XNU6"/>
<name>A0A2S7XNU6_9GAMM</name>
<gene>
    <name evidence="1" type="ORF">CXB77_14485</name>
</gene>
<proteinExistence type="predicted"/>